<dbReference type="AlphaFoldDB" id="A0A098VS23"/>
<evidence type="ECO:0000256" key="3">
    <source>
        <dbReference type="ARBA" id="ARBA00015963"/>
    </source>
</evidence>
<dbReference type="RefSeq" id="XP_013236958.1">
    <property type="nucleotide sequence ID" value="XM_013381504.1"/>
</dbReference>
<evidence type="ECO:0000256" key="4">
    <source>
        <dbReference type="ARBA" id="ARBA00022603"/>
    </source>
</evidence>
<dbReference type="HOGENOM" id="CLU_025402_5_0_1"/>
<sequence length="142" mass="15343">MALGLKPGSVVIECGTGSASFSHHILRAIAPHGHLYTFEFHKERAEAACKELRSHGLGHDLVDVIAEVDVTVNGFGSQNRLVSAVFLDLPNPWSAIVHAKKTLSPQVSFVDNFKGGRICTFSPCIEQVQKAVSELRSSNFTG</sequence>
<dbReference type="EC" id="2.1.1.220" evidence="2"/>
<evidence type="ECO:0000256" key="7">
    <source>
        <dbReference type="ARBA" id="ARBA00022694"/>
    </source>
</evidence>
<feature type="domain" description="tRNA (adenine(58)-N(1))-methyltransferase catalytic subunit TRM61 C-terminal" evidence="10">
    <location>
        <begin position="1"/>
        <end position="141"/>
    </location>
</feature>
<dbReference type="GO" id="GO:0030488">
    <property type="term" value="P:tRNA methylation"/>
    <property type="evidence" value="ECO:0007669"/>
    <property type="project" value="InterPro"/>
</dbReference>
<evidence type="ECO:0000256" key="6">
    <source>
        <dbReference type="ARBA" id="ARBA00022691"/>
    </source>
</evidence>
<evidence type="ECO:0000259" key="10">
    <source>
        <dbReference type="Pfam" id="PF08704"/>
    </source>
</evidence>
<dbReference type="VEuPathDB" id="MicrosporidiaDB:DI09_67p190"/>
<keyword evidence="12" id="KW-1185">Reference proteome</keyword>
<comment type="caution">
    <text evidence="11">The sequence shown here is derived from an EMBL/GenBank/DDBJ whole genome shotgun (WGS) entry which is preliminary data.</text>
</comment>
<keyword evidence="8" id="KW-0539">Nucleus</keyword>
<dbReference type="OrthoDB" id="1925287at2759"/>
<dbReference type="InterPro" id="IPR049470">
    <property type="entry name" value="TRM61_C"/>
</dbReference>
<keyword evidence="7" id="KW-0819">tRNA processing</keyword>
<dbReference type="InterPro" id="IPR029063">
    <property type="entry name" value="SAM-dependent_MTases_sf"/>
</dbReference>
<keyword evidence="6" id="KW-0949">S-adenosyl-L-methionine</keyword>
<gene>
    <name evidence="11" type="ORF">DI09_67p190</name>
</gene>
<keyword evidence="4" id="KW-0489">Methyltransferase</keyword>
<dbReference type="Pfam" id="PF08704">
    <property type="entry name" value="GCD14"/>
    <property type="match status" value="1"/>
</dbReference>
<dbReference type="PANTHER" id="PTHR12133:SF2">
    <property type="entry name" value="TRNA (ADENINE(58)-N(1))-METHYLTRANSFERASE CATALYTIC SUBUNIT TRMT61A"/>
    <property type="match status" value="1"/>
</dbReference>
<dbReference type="PROSITE" id="PS51620">
    <property type="entry name" value="SAM_TRM61"/>
    <property type="match status" value="1"/>
</dbReference>
<evidence type="ECO:0000256" key="5">
    <source>
        <dbReference type="ARBA" id="ARBA00022679"/>
    </source>
</evidence>
<proteinExistence type="predicted"/>
<evidence type="ECO:0000313" key="12">
    <source>
        <dbReference type="Proteomes" id="UP000029725"/>
    </source>
</evidence>
<dbReference type="GeneID" id="25260588"/>
<dbReference type="Gene3D" id="3.40.50.150">
    <property type="entry name" value="Vaccinia Virus protein VP39"/>
    <property type="match status" value="1"/>
</dbReference>
<evidence type="ECO:0000313" key="11">
    <source>
        <dbReference type="EMBL" id="KGG50531.1"/>
    </source>
</evidence>
<evidence type="ECO:0000256" key="8">
    <source>
        <dbReference type="ARBA" id="ARBA00023242"/>
    </source>
</evidence>
<dbReference type="SUPFAM" id="SSF53335">
    <property type="entry name" value="S-adenosyl-L-methionine-dependent methyltransferases"/>
    <property type="match status" value="1"/>
</dbReference>
<protein>
    <recommendedName>
        <fullName evidence="3">tRNA (adenine(58)-N(1))-methyltransferase catalytic subunit TRM61</fullName>
        <ecNumber evidence="2">2.1.1.220</ecNumber>
    </recommendedName>
    <alternativeName>
        <fullName evidence="9">tRNA(m1A58)-methyltransferase subunit TRM61</fullName>
    </alternativeName>
</protein>
<dbReference type="InterPro" id="IPR014816">
    <property type="entry name" value="tRNA_MeTrfase_Gcd14"/>
</dbReference>
<reference evidence="11 12" key="1">
    <citation type="submission" date="2014-04" db="EMBL/GenBank/DDBJ databases">
        <title>A new species of microsporidia sheds light on the evolution of extreme parasitism.</title>
        <authorList>
            <person name="Haag K.L."/>
            <person name="James T.Y."/>
            <person name="Larsson R."/>
            <person name="Schaer T.M."/>
            <person name="Refardt D."/>
            <person name="Pombert J.-F."/>
            <person name="Ebert D."/>
        </authorList>
    </citation>
    <scope>NUCLEOTIDE SEQUENCE [LARGE SCALE GENOMIC DNA]</scope>
    <source>
        <strain evidence="11 12">UGP3</strain>
        <tissue evidence="11">Spores</tissue>
    </source>
</reference>
<organism evidence="11 12">
    <name type="scientific">Mitosporidium daphniae</name>
    <dbReference type="NCBI Taxonomy" id="1485682"/>
    <lineage>
        <taxon>Eukaryota</taxon>
        <taxon>Fungi</taxon>
        <taxon>Fungi incertae sedis</taxon>
        <taxon>Microsporidia</taxon>
        <taxon>Mitosporidium</taxon>
    </lineage>
</organism>
<evidence type="ECO:0000256" key="2">
    <source>
        <dbReference type="ARBA" id="ARBA00012796"/>
    </source>
</evidence>
<accession>A0A098VS23</accession>
<dbReference type="GO" id="GO:0031515">
    <property type="term" value="C:tRNA (m1A) methyltransferase complex"/>
    <property type="evidence" value="ECO:0007669"/>
    <property type="project" value="InterPro"/>
</dbReference>
<dbReference type="EMBL" id="JMKJ01000576">
    <property type="protein sequence ID" value="KGG50531.1"/>
    <property type="molecule type" value="Genomic_DNA"/>
</dbReference>
<keyword evidence="5" id="KW-0808">Transferase</keyword>
<dbReference type="GO" id="GO:0160107">
    <property type="term" value="F:tRNA (adenine(58)-N1)-methyltransferase activity"/>
    <property type="evidence" value="ECO:0007669"/>
    <property type="project" value="UniProtKB-EC"/>
</dbReference>
<comment type="subcellular location">
    <subcellularLocation>
        <location evidence="1">Nucleus</location>
    </subcellularLocation>
</comment>
<name>A0A098VS23_9MICR</name>
<evidence type="ECO:0000256" key="9">
    <source>
        <dbReference type="ARBA" id="ARBA00033309"/>
    </source>
</evidence>
<dbReference type="GO" id="GO:0005634">
    <property type="term" value="C:nucleus"/>
    <property type="evidence" value="ECO:0007669"/>
    <property type="project" value="UniProtKB-SubCell"/>
</dbReference>
<evidence type="ECO:0000256" key="1">
    <source>
        <dbReference type="ARBA" id="ARBA00004123"/>
    </source>
</evidence>
<dbReference type="PANTHER" id="PTHR12133">
    <property type="entry name" value="TRNA (ADENINE(58)-N(1))-METHYLTRANSFERASE"/>
    <property type="match status" value="1"/>
</dbReference>
<dbReference type="Proteomes" id="UP000029725">
    <property type="component" value="Unassembled WGS sequence"/>
</dbReference>